<dbReference type="Proteomes" id="UP000829494">
    <property type="component" value="Plasmid pSRIMR7"/>
</dbReference>
<keyword evidence="3" id="KW-1185">Reference proteome</keyword>
<evidence type="ECO:0000256" key="1">
    <source>
        <dbReference type="SAM" id="MobiDB-lite"/>
    </source>
</evidence>
<organism evidence="2 3">
    <name type="scientific">Streptomyces rimosus subsp. rimosus</name>
    <dbReference type="NCBI Taxonomy" id="132474"/>
    <lineage>
        <taxon>Bacteria</taxon>
        <taxon>Bacillati</taxon>
        <taxon>Actinomycetota</taxon>
        <taxon>Actinomycetes</taxon>
        <taxon>Kitasatosporales</taxon>
        <taxon>Streptomycetaceae</taxon>
        <taxon>Streptomyces</taxon>
    </lineage>
</organism>
<sequence>MMITMDSDQPLTSYAPPARRRGYVRAMHQVAAGRSPGAPVRVYLSAPPEFLTRPSWQDRVDTIRAALPTGVEFLTYQDAFDPTADYHPQWAALAETLDGLIVTGTRRDKRRPREQTLGPIARQELITMVSASRPVLLHRAEYGLVPVLDCRPKRIGQEPRQRLRLTIPRDWSPSERTLQAALHALGGENPEEAEDVRIPRPAHITAPFTAPPRRT</sequence>
<keyword evidence="2" id="KW-0614">Plasmid</keyword>
<name>A0ABY3ZGS5_STRRM</name>
<feature type="region of interest" description="Disordered" evidence="1">
    <location>
        <begin position="186"/>
        <end position="215"/>
    </location>
</feature>
<gene>
    <name evidence="2" type="ORF">SRIMR7_41700</name>
</gene>
<protein>
    <submittedName>
        <fullName evidence="2">Uncharacterized protein</fullName>
    </submittedName>
</protein>
<reference evidence="2 3" key="1">
    <citation type="submission" date="2022-03" db="EMBL/GenBank/DDBJ databases">
        <title>Complete genome of Streptomyces rimosus ssp. rimosus R7 (=ATCC 10970).</title>
        <authorList>
            <person name="Beganovic S."/>
            <person name="Ruckert C."/>
            <person name="Busche T."/>
            <person name="Kalinowski J."/>
            <person name="Wittmann C."/>
        </authorList>
    </citation>
    <scope>NUCLEOTIDE SEQUENCE [LARGE SCALE GENOMIC DNA]</scope>
    <source>
        <strain evidence="2 3">R7</strain>
        <plasmid evidence="2 3">pSRIMR7</plasmid>
    </source>
</reference>
<proteinExistence type="predicted"/>
<geneLocation type="plasmid" evidence="2 3">
    <name>pSRIMR7</name>
</geneLocation>
<accession>A0ABY3ZGS5</accession>
<evidence type="ECO:0000313" key="3">
    <source>
        <dbReference type="Proteomes" id="UP000829494"/>
    </source>
</evidence>
<evidence type="ECO:0000313" key="2">
    <source>
        <dbReference type="EMBL" id="UNZ08685.1"/>
    </source>
</evidence>
<dbReference type="EMBL" id="CP094299">
    <property type="protein sequence ID" value="UNZ08685.1"/>
    <property type="molecule type" value="Genomic_DNA"/>
</dbReference>